<dbReference type="PROSITE" id="PS00894">
    <property type="entry name" value="HTH_DEOR_1"/>
    <property type="match status" value="1"/>
</dbReference>
<proteinExistence type="predicted"/>
<dbReference type="RefSeq" id="WP_122110666.1">
    <property type="nucleotide sequence ID" value="NZ_QOKZ01000001.1"/>
</dbReference>
<dbReference type="PROSITE" id="PS51000">
    <property type="entry name" value="HTH_DEOR_2"/>
    <property type="match status" value="1"/>
</dbReference>
<dbReference type="GO" id="GO:0003677">
    <property type="term" value="F:DNA binding"/>
    <property type="evidence" value="ECO:0007669"/>
    <property type="project" value="UniProtKB-KW"/>
</dbReference>
<sequence length="252" mass="28102">MKARERRKDILELLLQRGTVLVEELVNRHEVSRMTVHRDLDELVEEGWAAKIRGGVTVLSATQFESDFSFRQHVNQAEKQRIAAIAAAQVNDGEAIALGYGTTVARMLPELRKTPDLTIATASLPCIAALSEDKNVELLAIGGKYIRKFDGFFGRIAEKGFGELMLDACFISTSAMRMPNLYHQDERVVQIKLVMLAAARRKYLLMDHDKIGHSALYHMGRIDLFDTIITDRALTPEDAEIAASHGVEVIVA</sequence>
<dbReference type="SMART" id="SM00420">
    <property type="entry name" value="HTH_DEOR"/>
    <property type="match status" value="1"/>
</dbReference>
<evidence type="ECO:0000256" key="1">
    <source>
        <dbReference type="ARBA" id="ARBA00023015"/>
    </source>
</evidence>
<dbReference type="SUPFAM" id="SSF100950">
    <property type="entry name" value="NagB/RpiA/CoA transferase-like"/>
    <property type="match status" value="1"/>
</dbReference>
<dbReference type="Pfam" id="PF08220">
    <property type="entry name" value="HTH_DeoR"/>
    <property type="match status" value="1"/>
</dbReference>
<dbReference type="GO" id="GO:0003700">
    <property type="term" value="F:DNA-binding transcription factor activity"/>
    <property type="evidence" value="ECO:0007669"/>
    <property type="project" value="InterPro"/>
</dbReference>
<keyword evidence="6" id="KW-1185">Reference proteome</keyword>
<keyword evidence="1" id="KW-0805">Transcription regulation</keyword>
<dbReference type="InterPro" id="IPR001034">
    <property type="entry name" value="DeoR_HTH"/>
</dbReference>
<dbReference type="PANTHER" id="PTHR30363:SF44">
    <property type="entry name" value="AGA OPERON TRANSCRIPTIONAL REPRESSOR-RELATED"/>
    <property type="match status" value="1"/>
</dbReference>
<feature type="domain" description="HTH deoR-type" evidence="4">
    <location>
        <begin position="3"/>
        <end position="58"/>
    </location>
</feature>
<evidence type="ECO:0000256" key="2">
    <source>
        <dbReference type="ARBA" id="ARBA00023125"/>
    </source>
</evidence>
<evidence type="ECO:0000259" key="4">
    <source>
        <dbReference type="PROSITE" id="PS51000"/>
    </source>
</evidence>
<keyword evidence="2" id="KW-0238">DNA-binding</keyword>
<dbReference type="InterPro" id="IPR050313">
    <property type="entry name" value="Carb_Metab_HTH_regulators"/>
</dbReference>
<dbReference type="PANTHER" id="PTHR30363">
    <property type="entry name" value="HTH-TYPE TRANSCRIPTIONAL REGULATOR SRLR-RELATED"/>
    <property type="match status" value="1"/>
</dbReference>
<dbReference type="AlphaFoldDB" id="A0A3M0MPD1"/>
<dbReference type="InterPro" id="IPR018356">
    <property type="entry name" value="Tscrpt_reg_HTH_DeoR_CS"/>
</dbReference>
<reference evidence="5 6" key="1">
    <citation type="submission" date="2018-07" db="EMBL/GenBank/DDBJ databases">
        <authorList>
            <person name="Zhang Y."/>
            <person name="Wang L."/>
            <person name="Ma S."/>
        </authorList>
    </citation>
    <scope>NUCLEOTIDE SEQUENCE [LARGE SCALE GENOMIC DNA]</scope>
    <source>
        <strain evidence="5 6">4-2</strain>
    </source>
</reference>
<protein>
    <submittedName>
        <fullName evidence="5">DeoR/GlpR transcriptional regulator</fullName>
    </submittedName>
</protein>
<dbReference type="Proteomes" id="UP000273516">
    <property type="component" value="Unassembled WGS sequence"/>
</dbReference>
<name>A0A3M0MPD1_9RHOB</name>
<dbReference type="SUPFAM" id="SSF46785">
    <property type="entry name" value="Winged helix' DNA-binding domain"/>
    <property type="match status" value="1"/>
</dbReference>
<accession>A0A3M0MPD1</accession>
<dbReference type="InterPro" id="IPR037171">
    <property type="entry name" value="NagB/RpiA_transferase-like"/>
</dbReference>
<evidence type="ECO:0000313" key="5">
    <source>
        <dbReference type="EMBL" id="RMC37580.1"/>
    </source>
</evidence>
<dbReference type="InterPro" id="IPR014036">
    <property type="entry name" value="DeoR-like_C"/>
</dbReference>
<gene>
    <name evidence="5" type="ORF">C9E81_02180</name>
</gene>
<evidence type="ECO:0000256" key="3">
    <source>
        <dbReference type="ARBA" id="ARBA00023163"/>
    </source>
</evidence>
<dbReference type="Pfam" id="PF00455">
    <property type="entry name" value="DeoRC"/>
    <property type="match status" value="1"/>
</dbReference>
<dbReference type="SMART" id="SM01134">
    <property type="entry name" value="DeoRC"/>
    <property type="match status" value="1"/>
</dbReference>
<dbReference type="OrthoDB" id="9816363at2"/>
<evidence type="ECO:0000313" key="6">
    <source>
        <dbReference type="Proteomes" id="UP000273516"/>
    </source>
</evidence>
<dbReference type="EMBL" id="QOKZ01000001">
    <property type="protein sequence ID" value="RMC37580.1"/>
    <property type="molecule type" value="Genomic_DNA"/>
</dbReference>
<dbReference type="Gene3D" id="1.10.10.10">
    <property type="entry name" value="Winged helix-like DNA-binding domain superfamily/Winged helix DNA-binding domain"/>
    <property type="match status" value="1"/>
</dbReference>
<organism evidence="5 6">
    <name type="scientific">Paracoccus alkanivorans</name>
    <dbReference type="NCBI Taxonomy" id="2116655"/>
    <lineage>
        <taxon>Bacteria</taxon>
        <taxon>Pseudomonadati</taxon>
        <taxon>Pseudomonadota</taxon>
        <taxon>Alphaproteobacteria</taxon>
        <taxon>Rhodobacterales</taxon>
        <taxon>Paracoccaceae</taxon>
        <taxon>Paracoccus</taxon>
    </lineage>
</organism>
<dbReference type="InterPro" id="IPR036388">
    <property type="entry name" value="WH-like_DNA-bd_sf"/>
</dbReference>
<dbReference type="InterPro" id="IPR036390">
    <property type="entry name" value="WH_DNA-bd_sf"/>
</dbReference>
<comment type="caution">
    <text evidence="5">The sequence shown here is derived from an EMBL/GenBank/DDBJ whole genome shotgun (WGS) entry which is preliminary data.</text>
</comment>
<keyword evidence="3" id="KW-0804">Transcription</keyword>